<evidence type="ECO:0000313" key="2">
    <source>
        <dbReference type="Proteomes" id="UP000291343"/>
    </source>
</evidence>
<keyword evidence="2" id="KW-1185">Reference proteome</keyword>
<dbReference type="EMBL" id="QKKF02025807">
    <property type="protein sequence ID" value="RZF36791.1"/>
    <property type="molecule type" value="Genomic_DNA"/>
</dbReference>
<comment type="caution">
    <text evidence="1">The sequence shown here is derived from an EMBL/GenBank/DDBJ whole genome shotgun (WGS) entry which is preliminary data.</text>
</comment>
<accession>A0A482WUF1</accession>
<reference evidence="1 2" key="1">
    <citation type="journal article" date="2017" name="Gigascience">
        <title>Genome sequence of the small brown planthopper, Laodelphax striatellus.</title>
        <authorList>
            <person name="Zhu J."/>
            <person name="Jiang F."/>
            <person name="Wang X."/>
            <person name="Yang P."/>
            <person name="Bao Y."/>
            <person name="Zhao W."/>
            <person name="Wang W."/>
            <person name="Lu H."/>
            <person name="Wang Q."/>
            <person name="Cui N."/>
            <person name="Li J."/>
            <person name="Chen X."/>
            <person name="Luo L."/>
            <person name="Yu J."/>
            <person name="Kang L."/>
            <person name="Cui F."/>
        </authorList>
    </citation>
    <scope>NUCLEOTIDE SEQUENCE [LARGE SCALE GENOMIC DNA]</scope>
    <source>
        <strain evidence="1">Lst14</strain>
    </source>
</reference>
<gene>
    <name evidence="1" type="ORF">LSTR_LSTR017693</name>
</gene>
<protein>
    <submittedName>
        <fullName evidence="1">Uncharacterized protein</fullName>
    </submittedName>
</protein>
<dbReference type="InParanoid" id="A0A482WUF1"/>
<dbReference type="Proteomes" id="UP000291343">
    <property type="component" value="Unassembled WGS sequence"/>
</dbReference>
<name>A0A482WUF1_LAOST</name>
<sequence length="106" mass="11645">MPFSTTLSTPSVSSSSTSLLFDAILHNTLDSIRFLLADEAPHNSSHLFPAALVHVQVMSARKLVVLKAFGGRADFVHQFPIDLGQFELDAGRRALMFRYSQLILSA</sequence>
<dbReference type="AlphaFoldDB" id="A0A482WUF1"/>
<organism evidence="1 2">
    <name type="scientific">Laodelphax striatellus</name>
    <name type="common">Small brown planthopper</name>
    <name type="synonym">Delphax striatella</name>
    <dbReference type="NCBI Taxonomy" id="195883"/>
    <lineage>
        <taxon>Eukaryota</taxon>
        <taxon>Metazoa</taxon>
        <taxon>Ecdysozoa</taxon>
        <taxon>Arthropoda</taxon>
        <taxon>Hexapoda</taxon>
        <taxon>Insecta</taxon>
        <taxon>Pterygota</taxon>
        <taxon>Neoptera</taxon>
        <taxon>Paraneoptera</taxon>
        <taxon>Hemiptera</taxon>
        <taxon>Auchenorrhyncha</taxon>
        <taxon>Fulgoroidea</taxon>
        <taxon>Delphacidae</taxon>
        <taxon>Criomorphinae</taxon>
        <taxon>Laodelphax</taxon>
    </lineage>
</organism>
<evidence type="ECO:0000313" key="1">
    <source>
        <dbReference type="EMBL" id="RZF36791.1"/>
    </source>
</evidence>
<proteinExistence type="predicted"/>